<dbReference type="InterPro" id="IPR006158">
    <property type="entry name" value="Cobalamin-bd"/>
</dbReference>
<sequence>MGQASGALARPAINRQSLKRLETHFIAPEIYRREDVAERQAKLARIVSNEIVPRLLMLHTEAVPAAPPVALVIKTLAPTSADITGLADIVLGSDLDAAAAYVLMLRDRGLSMETLFLELLEPTARVLGEMWDRDECDFIDVTLGVARLQKLLAIFNDTHILTSLDERRHVLMAMTPGNQHSFGVKIVERFLLAAGWQVRTELEGTSDDIADVANNTWFAVVGLTAGSERQLESMRTTIARIRRESRNQTVGIMVGGPMFTANPALAQDVGADATAPNAPSAVIVAQKLFDLAASEFRDSARR</sequence>
<evidence type="ECO:0000259" key="1">
    <source>
        <dbReference type="PROSITE" id="PS51332"/>
    </source>
</evidence>
<gene>
    <name evidence="2" type="ORF">EAH76_14810</name>
</gene>
<dbReference type="SUPFAM" id="SSF52242">
    <property type="entry name" value="Cobalamin (vitamin B12)-binding domain"/>
    <property type="match status" value="1"/>
</dbReference>
<dbReference type="GO" id="GO:0031419">
    <property type="term" value="F:cobalamin binding"/>
    <property type="evidence" value="ECO:0007669"/>
    <property type="project" value="InterPro"/>
</dbReference>
<evidence type="ECO:0000313" key="2">
    <source>
        <dbReference type="EMBL" id="TPG51999.1"/>
    </source>
</evidence>
<comment type="caution">
    <text evidence="2">The sequence shown here is derived from an EMBL/GenBank/DDBJ whole genome shotgun (WGS) entry which is preliminary data.</text>
</comment>
<dbReference type="EMBL" id="RCZC01000004">
    <property type="protein sequence ID" value="TPG51999.1"/>
    <property type="molecule type" value="Genomic_DNA"/>
</dbReference>
<dbReference type="GO" id="GO:0046872">
    <property type="term" value="F:metal ion binding"/>
    <property type="evidence" value="ECO:0007669"/>
    <property type="project" value="InterPro"/>
</dbReference>
<organism evidence="2 3">
    <name type="scientific">Sphingomonas glacialis</name>
    <dbReference type="NCBI Taxonomy" id="658225"/>
    <lineage>
        <taxon>Bacteria</taxon>
        <taxon>Pseudomonadati</taxon>
        <taxon>Pseudomonadota</taxon>
        <taxon>Alphaproteobacteria</taxon>
        <taxon>Sphingomonadales</taxon>
        <taxon>Sphingomonadaceae</taxon>
        <taxon>Sphingomonas</taxon>
    </lineage>
</organism>
<dbReference type="RefSeq" id="WP_140851065.1">
    <property type="nucleotide sequence ID" value="NZ_RCZC01000004.1"/>
</dbReference>
<name>A0A502FRG9_9SPHN</name>
<dbReference type="OrthoDB" id="5498228at2"/>
<proteinExistence type="predicted"/>
<dbReference type="AlphaFoldDB" id="A0A502FRG9"/>
<keyword evidence="3" id="KW-1185">Reference proteome</keyword>
<dbReference type="Proteomes" id="UP000319931">
    <property type="component" value="Unassembled WGS sequence"/>
</dbReference>
<dbReference type="InterPro" id="IPR036724">
    <property type="entry name" value="Cobalamin-bd_sf"/>
</dbReference>
<feature type="domain" description="B12-binding" evidence="1">
    <location>
        <begin position="167"/>
        <end position="299"/>
    </location>
</feature>
<protein>
    <submittedName>
        <fullName evidence="2">Cobalamin B12-binding domain-containing protein</fullName>
    </submittedName>
</protein>
<evidence type="ECO:0000313" key="3">
    <source>
        <dbReference type="Proteomes" id="UP000319931"/>
    </source>
</evidence>
<dbReference type="CDD" id="cd02065">
    <property type="entry name" value="B12-binding_like"/>
    <property type="match status" value="1"/>
</dbReference>
<accession>A0A502FRG9</accession>
<dbReference type="Pfam" id="PF02310">
    <property type="entry name" value="B12-binding"/>
    <property type="match status" value="1"/>
</dbReference>
<dbReference type="Gene3D" id="3.40.50.280">
    <property type="entry name" value="Cobalamin-binding domain"/>
    <property type="match status" value="1"/>
</dbReference>
<reference evidence="2 3" key="1">
    <citation type="journal article" date="2019" name="Environ. Microbiol.">
        <title>Species interactions and distinct microbial communities in high Arctic permafrost affected cryosols are associated with the CH4 and CO2 gas fluxes.</title>
        <authorList>
            <person name="Altshuler I."/>
            <person name="Hamel J."/>
            <person name="Turney S."/>
            <person name="Magnuson E."/>
            <person name="Levesque R."/>
            <person name="Greer C."/>
            <person name="Whyte L.G."/>
        </authorList>
    </citation>
    <scope>NUCLEOTIDE SEQUENCE [LARGE SCALE GENOMIC DNA]</scope>
    <source>
        <strain evidence="2 3">E6.1</strain>
    </source>
</reference>
<dbReference type="PROSITE" id="PS51332">
    <property type="entry name" value="B12_BINDING"/>
    <property type="match status" value="1"/>
</dbReference>